<feature type="chain" id="PRO_5047293500" evidence="4">
    <location>
        <begin position="25"/>
        <end position="1142"/>
    </location>
</feature>
<reference evidence="6 7" key="1">
    <citation type="submission" date="2022-06" db="EMBL/GenBank/DDBJ databases">
        <title>Isolation of gut microbiota from human fecal samples.</title>
        <authorList>
            <person name="Pamer E.G."/>
            <person name="Barat B."/>
            <person name="Waligurski E."/>
            <person name="Medina S."/>
            <person name="Paddock L."/>
            <person name="Mostad J."/>
        </authorList>
    </citation>
    <scope>NUCLEOTIDE SEQUENCE [LARGE SCALE GENOMIC DNA]</scope>
    <source>
        <strain evidence="6 7">DFI.7.95</strain>
    </source>
</reference>
<feature type="domain" description="SLH" evidence="5">
    <location>
        <begin position="15"/>
        <end position="78"/>
    </location>
</feature>
<dbReference type="EMBL" id="JANGAC010000009">
    <property type="protein sequence ID" value="MCQ4924005.1"/>
    <property type="molecule type" value="Genomic_DNA"/>
</dbReference>
<name>A0ABT1SC18_9FIRM</name>
<evidence type="ECO:0000256" key="3">
    <source>
        <dbReference type="ARBA" id="ARBA00022729"/>
    </source>
</evidence>
<dbReference type="InterPro" id="IPR001119">
    <property type="entry name" value="SLH_dom"/>
</dbReference>
<dbReference type="PROSITE" id="PS51272">
    <property type="entry name" value="SLH"/>
    <property type="match status" value="2"/>
</dbReference>
<dbReference type="Proteomes" id="UP001524478">
    <property type="component" value="Unassembled WGS sequence"/>
</dbReference>
<dbReference type="RefSeq" id="WP_256311830.1">
    <property type="nucleotide sequence ID" value="NZ_JANGAC010000009.1"/>
</dbReference>
<sequence length="1142" mass="124729">MSKRILSLVLALVMVLGTFGTVFAAETGSDKIDWLVEQGIVKGDASGNLMLDKNIDRASVAKMVVEALGQQAAAAGMQGVKSIFPDVPAGHWSNGNINIVNGLGLMKGNAKGQFMPSAEISYAEVVTILVRMSNGFTAEEEKAAVWPASYIAKANELGILEDITVANFSAAAVRKDILEMFYNAMINMEVGKYSVVKGIVLENYRVQKLDKDKVLVEVIKEIKKADYVEQSRKEQGDQVTLTIPAKVADVENLLGRVADFTVDKDNNVVAMKIDESYKVETGDFKATKNKMGSFTVDLPERYSKNDETIFRTYYNNEAYKYEDFYQNPDEKDRKDEFEVDYAKVTVKNGKVLFIDAFNFEDVAPVKEVKSDGAEVLVYNDIRDGSIKTLKLSSTDKVITFNDGKMGIGSREDIKANDVIHEFDGGFIVRKDASVNGTFKKVSEARNGKVFAHIDDNEYEILNDDYKRPVYSYDSSKDFYTLSAKNADSTLKEFRDEKVTILIDLSGNLQYIGSEIELGEFVGLVTRVVGDQLRVLKTDGKTYDYKANLDTKVFDNSTTGHKGLNTLAKGDLVYMSVDGDIIDRIDKLEATERNIKDLTTRAITLDNNDEFRILDGTNIFVEQDLSVRTAKAVKDAYDEMVKKNKTAKAYVIDGKTFADLRVRRPEANITRATEAHTIVFTQITITPDYKTTVVEYNGFADRYDRQMNVILEDGTKETRSVDKDVKYVDLAGNEVALRGGDIIEIQETKDDNKDIMKVVRLIEKANNKNYFEVSYYNRGDLKVKDATGAESKTYYVDSKAVIFGGNISESSGSRIEAISYVLEDNSDYVKAVLVRGKVEKSKITGMFSTSQEEVTGIVTYLSREEGSESFAVDNKTPYFLNAKTVLTDKNDTVIAMGAKAVANALTTPIDKKGDKVEVTIKGDVMTIKRIALAGDMAAEAALKAAKEAVTKAEGSKLQADVTAAQALVTALPTGADKTALQERLDAVQAIIDGETALAAAERAVLKAELTEAQADVNAAQALVTALPEGADKTALQERLDAVQAIIDAAAVTQELNAAKTAIQGATYTLNNATDNTEAGAKAAVEAVVNGLVEVTGKGFDVTVTGTFTEAEVGTAGSYVFTVKLVKAGQDVTTAQVTAEIPAL</sequence>
<protein>
    <submittedName>
        <fullName evidence="6">S-layer homology domain-containing protein</fullName>
    </submittedName>
</protein>
<dbReference type="Pfam" id="PF00395">
    <property type="entry name" value="SLH"/>
    <property type="match status" value="1"/>
</dbReference>
<accession>A0ABT1SC18</accession>
<evidence type="ECO:0000313" key="7">
    <source>
        <dbReference type="Proteomes" id="UP001524478"/>
    </source>
</evidence>
<evidence type="ECO:0000256" key="1">
    <source>
        <dbReference type="ARBA" id="ARBA00004613"/>
    </source>
</evidence>
<keyword evidence="3 4" id="KW-0732">Signal</keyword>
<organism evidence="6 7">
    <name type="scientific">Tissierella carlieri</name>
    <dbReference type="NCBI Taxonomy" id="689904"/>
    <lineage>
        <taxon>Bacteria</taxon>
        <taxon>Bacillati</taxon>
        <taxon>Bacillota</taxon>
        <taxon>Tissierellia</taxon>
        <taxon>Tissierellales</taxon>
        <taxon>Tissierellaceae</taxon>
        <taxon>Tissierella</taxon>
    </lineage>
</organism>
<feature type="signal peptide" evidence="4">
    <location>
        <begin position="1"/>
        <end position="24"/>
    </location>
</feature>
<evidence type="ECO:0000259" key="5">
    <source>
        <dbReference type="PROSITE" id="PS51272"/>
    </source>
</evidence>
<comment type="subcellular location">
    <subcellularLocation>
        <location evidence="1">Secreted</location>
    </subcellularLocation>
</comment>
<evidence type="ECO:0000256" key="4">
    <source>
        <dbReference type="SAM" id="SignalP"/>
    </source>
</evidence>
<gene>
    <name evidence="6" type="ORF">NE686_12965</name>
</gene>
<keyword evidence="2" id="KW-0964">Secreted</keyword>
<evidence type="ECO:0000256" key="2">
    <source>
        <dbReference type="ARBA" id="ARBA00022525"/>
    </source>
</evidence>
<dbReference type="Gene3D" id="1.10.10.1270">
    <property type="entry name" value="Sbi, C3 binding domain IV"/>
    <property type="match status" value="1"/>
</dbReference>
<feature type="domain" description="SLH" evidence="5">
    <location>
        <begin position="80"/>
        <end position="143"/>
    </location>
</feature>
<keyword evidence="7" id="KW-1185">Reference proteome</keyword>
<proteinExistence type="predicted"/>
<comment type="caution">
    <text evidence="6">The sequence shown here is derived from an EMBL/GenBank/DDBJ whole genome shotgun (WGS) entry which is preliminary data.</text>
</comment>
<dbReference type="InterPro" id="IPR041909">
    <property type="entry name" value="Sbi_C3_db_domIV"/>
</dbReference>
<evidence type="ECO:0000313" key="6">
    <source>
        <dbReference type="EMBL" id="MCQ4924005.1"/>
    </source>
</evidence>